<dbReference type="AlphaFoldDB" id="A0A7S1B5Q1"/>
<feature type="chain" id="PRO_5031242503" evidence="1">
    <location>
        <begin position="22"/>
        <end position="158"/>
    </location>
</feature>
<evidence type="ECO:0000313" key="2">
    <source>
        <dbReference type="EMBL" id="CAD8875942.1"/>
    </source>
</evidence>
<name>A0A7S1B5Q1_9STRA</name>
<feature type="signal peptide" evidence="1">
    <location>
        <begin position="1"/>
        <end position="21"/>
    </location>
</feature>
<protein>
    <submittedName>
        <fullName evidence="2">Uncharacterized protein</fullName>
    </submittedName>
</protein>
<dbReference type="EMBL" id="HBFR01004562">
    <property type="protein sequence ID" value="CAD8875942.1"/>
    <property type="molecule type" value="Transcribed_RNA"/>
</dbReference>
<gene>
    <name evidence="2" type="ORF">CHYS00102_LOCUS3120</name>
</gene>
<reference evidence="2" key="1">
    <citation type="submission" date="2021-01" db="EMBL/GenBank/DDBJ databases">
        <authorList>
            <person name="Corre E."/>
            <person name="Pelletier E."/>
            <person name="Niang G."/>
            <person name="Scheremetjew M."/>
            <person name="Finn R."/>
            <person name="Kale V."/>
            <person name="Holt S."/>
            <person name="Cochrane G."/>
            <person name="Meng A."/>
            <person name="Brown T."/>
            <person name="Cohen L."/>
        </authorList>
    </citation>
    <scope>NUCLEOTIDE SEQUENCE</scope>
    <source>
        <strain evidence="2">308</strain>
    </source>
</reference>
<keyword evidence="1" id="KW-0732">Signal</keyword>
<proteinExistence type="predicted"/>
<sequence>MFVPSLLIIIISLCLKCGADGVATTVEKNPVASQRSTYAIPNELRVLQTKTLIIVAIIDKSPKVFSGSHSSIEAKGRDYFIIGPTNTWKDDSFPKEIKVFSKPLDDGTRIKLAKNIVKDEYNFMSRGWDLDGFKKIRAKIKFSDGTSQRAKVVIQVVY</sequence>
<evidence type="ECO:0000256" key="1">
    <source>
        <dbReference type="SAM" id="SignalP"/>
    </source>
</evidence>
<accession>A0A7S1B5Q1</accession>
<organism evidence="2">
    <name type="scientific">Corethron hystrix</name>
    <dbReference type="NCBI Taxonomy" id="216773"/>
    <lineage>
        <taxon>Eukaryota</taxon>
        <taxon>Sar</taxon>
        <taxon>Stramenopiles</taxon>
        <taxon>Ochrophyta</taxon>
        <taxon>Bacillariophyta</taxon>
        <taxon>Coscinodiscophyceae</taxon>
        <taxon>Corethrophycidae</taxon>
        <taxon>Corethrales</taxon>
        <taxon>Corethraceae</taxon>
        <taxon>Corethron</taxon>
    </lineage>
</organism>